<dbReference type="Pfam" id="PF13191">
    <property type="entry name" value="AAA_16"/>
    <property type="match status" value="1"/>
</dbReference>
<feature type="domain" description="Guanylate cyclase" evidence="3">
    <location>
        <begin position="100"/>
        <end position="233"/>
    </location>
</feature>
<dbReference type="Gene3D" id="1.25.40.10">
    <property type="entry name" value="Tetratricopeptide repeat domain"/>
    <property type="match status" value="2"/>
</dbReference>
<accession>A0A367PPR9</accession>
<dbReference type="Gene3D" id="3.30.70.1230">
    <property type="entry name" value="Nucleotide cyclase"/>
    <property type="match status" value="1"/>
</dbReference>
<dbReference type="Pfam" id="PF12773">
    <property type="entry name" value="DZR"/>
    <property type="match status" value="1"/>
</dbReference>
<dbReference type="RefSeq" id="WP_114131471.1">
    <property type="nucleotide sequence ID" value="NZ_CP068436.1"/>
</dbReference>
<dbReference type="GO" id="GO:0005737">
    <property type="term" value="C:cytoplasm"/>
    <property type="evidence" value="ECO:0007669"/>
    <property type="project" value="TreeGrafter"/>
</dbReference>
<dbReference type="CDD" id="cd07302">
    <property type="entry name" value="CHD"/>
    <property type="match status" value="1"/>
</dbReference>
<dbReference type="PANTHER" id="PTHR16305">
    <property type="entry name" value="TESTICULAR SOLUBLE ADENYLYL CYCLASE"/>
    <property type="match status" value="1"/>
</dbReference>
<dbReference type="AlphaFoldDB" id="A0A367PPR9"/>
<reference evidence="4 5" key="1">
    <citation type="submission" date="2018-04" db="EMBL/GenBank/DDBJ databases">
        <title>Cupriavidus necator CR12 genome sequencing and assembly.</title>
        <authorList>
            <person name="Ben Fekih I."/>
            <person name="Mazhar H.S."/>
            <person name="Bello S.K."/>
            <person name="Rensing C."/>
        </authorList>
    </citation>
    <scope>NUCLEOTIDE SEQUENCE [LARGE SCALE GENOMIC DNA]</scope>
    <source>
        <strain evidence="4 5">CR12</strain>
    </source>
</reference>
<dbReference type="InterPro" id="IPR041664">
    <property type="entry name" value="AAA_16"/>
</dbReference>
<evidence type="ECO:0000256" key="1">
    <source>
        <dbReference type="ARBA" id="ARBA00022741"/>
    </source>
</evidence>
<dbReference type="Pfam" id="PF00211">
    <property type="entry name" value="Guanylate_cyc"/>
    <property type="match status" value="1"/>
</dbReference>
<dbReference type="InterPro" id="IPR029787">
    <property type="entry name" value="Nucleotide_cyclase"/>
</dbReference>
<dbReference type="GO" id="GO:0005524">
    <property type="term" value="F:ATP binding"/>
    <property type="evidence" value="ECO:0007669"/>
    <property type="project" value="UniProtKB-KW"/>
</dbReference>
<dbReference type="InterPro" id="IPR001054">
    <property type="entry name" value="A/G_cyclase"/>
</dbReference>
<keyword evidence="1" id="KW-0547">Nucleotide-binding</keyword>
<proteinExistence type="predicted"/>
<protein>
    <submittedName>
        <fullName evidence="4">Zinc-ribbon domain-containing protein</fullName>
    </submittedName>
</protein>
<dbReference type="PROSITE" id="PS50125">
    <property type="entry name" value="GUANYLATE_CYCLASE_2"/>
    <property type="match status" value="1"/>
</dbReference>
<dbReference type="SMART" id="SM00044">
    <property type="entry name" value="CYCc"/>
    <property type="match status" value="1"/>
</dbReference>
<dbReference type="SUPFAM" id="SSF52540">
    <property type="entry name" value="P-loop containing nucleoside triphosphate hydrolases"/>
    <property type="match status" value="1"/>
</dbReference>
<sequence>MHCTNCGFENPAGTTFCEQCGARLVHTCPQCGHELSPNAKFCSECGAPVSESSQAASALVRPAASAPIHYTPPHLAERILAEQAAVESRGDTAGERKTITALFADLAGSTALIHDLDPEEAHRLIAPVVELMMDAVHYYEGFVAKSLGDGILALFGAPIAHEDHPQRALYAALRMQEAMRRHSDRTRLGRSIPLQIRVGVHTGEVMVRSIRKDDLHTDYDPVGHTIHIAARMEEMATPSSILVSEATHKLTEGYFEFKALGATQIKGVPEPLAVYEVFAFGLLRTRLQVATRRGLARFVGRQPELEQLHKALDEVKAGHGQIVGVVGEAGVGKSRLYHEFKRLPRGCLVVETFSVSHGRSFAYLPLIELLKNYFQITAQDDERRCRENVTGRVLTLDRSLEDVVPYLLYLLGIAEQSSVLAQMDPQIRRQRTFDAITRLLVRESLNAPLEIVFEDLQWLDSETEAFLAFFSERVPNARILLLVNYRPEYQHGWGLKSDHTQLRLHPLGPVDAQRLLTELLGDDPGLTALKLLVLEKTEGNPFFIEEVVQTLAEEGALLGDPGRYRIEKTPTALHIPTTVQGVLAARMDRLPTAEKELLQILAVIGKEFPLSLIRQVVGQPEDTLRRLLSRLETGEFIYERPAFPEVEYLFKHALTQEVAGNSMLMERRSVLHECTAQAIETLFHSRLKDYWSELAHHYSLSGNLPKAVEYLQCAGKQAFQRSASLEAIRQLSAALALLERLPDTPERVQQELSLQLDIGPAWMAARGYGAPEVEATYTRALALCEQVGDPSQLFSVQMGLRTYYQLRADYATAKVLGERLLGLAENTQNPGMLMQAHFLRGVTLFRLGELGMAHTHVQQSVTLHDAEPLDGETFLHGRDHPGMQGRRILALILWYLGYPDQAIKRSQEALILARASHPLGLAHTLAVTTELHQLRHEAQLAMDCAEATVTLATEQGFPLHLAWGTILQGWALAELRHSAEGIARILRGLTAYQATGAQLGRSYFLALLAETYGNAGQAEAGQNTLVEAMAMLDRTGERYYEAELHRLKGELLVHESGARADGSAGDERAEVCFRKAIAVARDQRAKSLELRAALSLARLWQRQGKTAAARQMLAEIRGSFTEGFDTADLWQAKVLLERL</sequence>
<dbReference type="GO" id="GO:0009190">
    <property type="term" value="P:cyclic nucleotide biosynthetic process"/>
    <property type="evidence" value="ECO:0007669"/>
    <property type="project" value="InterPro"/>
</dbReference>
<dbReference type="PANTHER" id="PTHR16305:SF28">
    <property type="entry name" value="GUANYLATE CYCLASE DOMAIN-CONTAINING PROTEIN"/>
    <property type="match status" value="1"/>
</dbReference>
<evidence type="ECO:0000313" key="4">
    <source>
        <dbReference type="EMBL" id="RCJ09026.1"/>
    </source>
</evidence>
<gene>
    <name evidence="4" type="ORF">DDK22_07860</name>
</gene>
<dbReference type="SUPFAM" id="SSF55073">
    <property type="entry name" value="Nucleotide cyclase"/>
    <property type="match status" value="1"/>
</dbReference>
<dbReference type="InterPro" id="IPR027417">
    <property type="entry name" value="P-loop_NTPase"/>
</dbReference>
<dbReference type="Proteomes" id="UP000253501">
    <property type="component" value="Unassembled WGS sequence"/>
</dbReference>
<dbReference type="InterPro" id="IPR025874">
    <property type="entry name" value="DZR"/>
</dbReference>
<dbReference type="Gene3D" id="3.40.50.300">
    <property type="entry name" value="P-loop containing nucleotide triphosphate hydrolases"/>
    <property type="match status" value="1"/>
</dbReference>
<dbReference type="SUPFAM" id="SSF48452">
    <property type="entry name" value="TPR-like"/>
    <property type="match status" value="1"/>
</dbReference>
<dbReference type="InterPro" id="IPR011990">
    <property type="entry name" value="TPR-like_helical_dom_sf"/>
</dbReference>
<dbReference type="EMBL" id="QDHA01000017">
    <property type="protein sequence ID" value="RCJ09026.1"/>
    <property type="molecule type" value="Genomic_DNA"/>
</dbReference>
<keyword evidence="2" id="KW-0067">ATP-binding</keyword>
<evidence type="ECO:0000256" key="2">
    <source>
        <dbReference type="ARBA" id="ARBA00022840"/>
    </source>
</evidence>
<comment type="caution">
    <text evidence="4">The sequence shown here is derived from an EMBL/GenBank/DDBJ whole genome shotgun (WGS) entry which is preliminary data.</text>
</comment>
<evidence type="ECO:0000259" key="3">
    <source>
        <dbReference type="PROSITE" id="PS50125"/>
    </source>
</evidence>
<dbReference type="GO" id="GO:0035556">
    <property type="term" value="P:intracellular signal transduction"/>
    <property type="evidence" value="ECO:0007669"/>
    <property type="project" value="InterPro"/>
</dbReference>
<name>A0A367PPR9_CUPNE</name>
<dbReference type="GO" id="GO:0004016">
    <property type="term" value="F:adenylate cyclase activity"/>
    <property type="evidence" value="ECO:0007669"/>
    <property type="project" value="TreeGrafter"/>
</dbReference>
<evidence type="ECO:0000313" key="5">
    <source>
        <dbReference type="Proteomes" id="UP000253501"/>
    </source>
</evidence>
<organism evidence="4 5">
    <name type="scientific">Cupriavidus necator</name>
    <name type="common">Alcaligenes eutrophus</name>
    <name type="synonym">Ralstonia eutropha</name>
    <dbReference type="NCBI Taxonomy" id="106590"/>
    <lineage>
        <taxon>Bacteria</taxon>
        <taxon>Pseudomonadati</taxon>
        <taxon>Pseudomonadota</taxon>
        <taxon>Betaproteobacteria</taxon>
        <taxon>Burkholderiales</taxon>
        <taxon>Burkholderiaceae</taxon>
        <taxon>Cupriavidus</taxon>
    </lineage>
</organism>